<name>A0A6C7E2V5_ILUCY</name>
<feature type="domain" description="PAS" evidence="2">
    <location>
        <begin position="22"/>
        <end position="81"/>
    </location>
</feature>
<dbReference type="Proteomes" id="UP000011863">
    <property type="component" value="Chromosome"/>
</dbReference>
<keyword evidence="4" id="KW-1185">Reference proteome</keyword>
<gene>
    <name evidence="3" type="ORF">YM304_08060</name>
</gene>
<dbReference type="SUPFAM" id="SSF55785">
    <property type="entry name" value="PYP-like sensor domain (PAS domain)"/>
    <property type="match status" value="1"/>
</dbReference>
<dbReference type="InterPro" id="IPR001932">
    <property type="entry name" value="PPM-type_phosphatase-like_dom"/>
</dbReference>
<dbReference type="Gene3D" id="3.60.40.10">
    <property type="entry name" value="PPM-type phosphatase domain"/>
    <property type="match status" value="1"/>
</dbReference>
<dbReference type="Gene3D" id="3.30.450.20">
    <property type="entry name" value="PAS domain"/>
    <property type="match status" value="1"/>
</dbReference>
<dbReference type="AlphaFoldDB" id="A0A6C7E2V5"/>
<keyword evidence="1 3" id="KW-0378">Hydrolase</keyword>
<evidence type="ECO:0000313" key="3">
    <source>
        <dbReference type="EMBL" id="BAN01120.1"/>
    </source>
</evidence>
<dbReference type="CDD" id="cd00130">
    <property type="entry name" value="PAS"/>
    <property type="match status" value="1"/>
</dbReference>
<evidence type="ECO:0000256" key="1">
    <source>
        <dbReference type="ARBA" id="ARBA00022801"/>
    </source>
</evidence>
<dbReference type="RefSeq" id="WP_015440368.1">
    <property type="nucleotide sequence ID" value="NC_020520.1"/>
</dbReference>
<dbReference type="GO" id="GO:0004722">
    <property type="term" value="F:protein serine/threonine phosphatase activity"/>
    <property type="evidence" value="ECO:0007669"/>
    <property type="project" value="UniProtKB-EC"/>
</dbReference>
<dbReference type="EMBL" id="AP012057">
    <property type="protein sequence ID" value="BAN01120.1"/>
    <property type="molecule type" value="Genomic_DNA"/>
</dbReference>
<dbReference type="OrthoDB" id="5241041at2"/>
<sequence length="382" mass="41305">MTNSLAPRLDAPVLADHFSPEGVERLVRAVSLSLRDGVVVQRGSGEFVWFNAVACRLLRMTPEELQSRPSKSEFWQAVHPDGSPYPGDEHPGPLAIRTGTPVRGALMCLRTGDYDTRWVSADATPITIDGERLAVVIFTDITDERADREALVSAMAELQQLLLQENFPKNDIVNFAARYRSVGMSTSLGGDFYGAYQHSPRRLGFFMGDVCGHGIGSASLSSVARNTMRAISPVVDNPSLILSELHRLVLDERPDTFLTGLAGYVEQTPSRVQLRLAIGGHPSPILVRDGRATYIGHAGPLVGMVPDAPRPLFECELLPGDRVIAYTDGVLDSATPRLDGDELLAAVPAHGDIDDTLDALMRLADADLIAADDTALLGFEVL</sequence>
<organism evidence="3 4">
    <name type="scientific">Ilumatobacter coccineus (strain NBRC 103263 / KCTC 29153 / YM16-304)</name>
    <dbReference type="NCBI Taxonomy" id="1313172"/>
    <lineage>
        <taxon>Bacteria</taxon>
        <taxon>Bacillati</taxon>
        <taxon>Actinomycetota</taxon>
        <taxon>Acidimicrobiia</taxon>
        <taxon>Acidimicrobiales</taxon>
        <taxon>Ilumatobacteraceae</taxon>
        <taxon>Ilumatobacter</taxon>
    </lineage>
</organism>
<protein>
    <submittedName>
        <fullName evidence="3">Putative serine/threonine protein phosphatase</fullName>
        <ecNumber evidence="3">3.1.3.16</ecNumber>
    </submittedName>
</protein>
<dbReference type="KEGG" id="aym:YM304_08060"/>
<dbReference type="PROSITE" id="PS50112">
    <property type="entry name" value="PAS"/>
    <property type="match status" value="1"/>
</dbReference>
<proteinExistence type="predicted"/>
<dbReference type="InterPro" id="IPR000014">
    <property type="entry name" value="PAS"/>
</dbReference>
<dbReference type="Pfam" id="PF07228">
    <property type="entry name" value="SpoIIE"/>
    <property type="match status" value="1"/>
</dbReference>
<accession>A0A6C7E2V5</accession>
<dbReference type="Pfam" id="PF13426">
    <property type="entry name" value="PAS_9"/>
    <property type="match status" value="1"/>
</dbReference>
<dbReference type="InterPro" id="IPR036457">
    <property type="entry name" value="PPM-type-like_dom_sf"/>
</dbReference>
<reference evidence="3 4" key="1">
    <citation type="journal article" date="2013" name="Int. J. Syst. Evol. Microbiol.">
        <title>Ilumatobacter nonamiense sp. nov. and Ilumatobacter coccineum sp. nov., isolated from seashore sand.</title>
        <authorList>
            <person name="Matsumoto A."/>
            <person name="Kasai H."/>
            <person name="Matsuo Y."/>
            <person name="Shizuri Y."/>
            <person name="Ichikawa N."/>
            <person name="Fujita N."/>
            <person name="Omura S."/>
            <person name="Takahashi Y."/>
        </authorList>
    </citation>
    <scope>NUCLEOTIDE SEQUENCE [LARGE SCALE GENOMIC DNA]</scope>
    <source>
        <strain evidence="4">NBRC 103263 / KCTC 29153 / YM16-304</strain>
    </source>
</reference>
<dbReference type="InterPro" id="IPR035965">
    <property type="entry name" value="PAS-like_dom_sf"/>
</dbReference>
<evidence type="ECO:0000313" key="4">
    <source>
        <dbReference type="Proteomes" id="UP000011863"/>
    </source>
</evidence>
<dbReference type="EC" id="3.1.3.16" evidence="3"/>
<dbReference type="PANTHER" id="PTHR43156">
    <property type="entry name" value="STAGE II SPORULATION PROTEIN E-RELATED"/>
    <property type="match status" value="1"/>
</dbReference>
<dbReference type="InterPro" id="IPR052016">
    <property type="entry name" value="Bact_Sigma-Reg"/>
</dbReference>
<evidence type="ECO:0000259" key="2">
    <source>
        <dbReference type="PROSITE" id="PS50112"/>
    </source>
</evidence>
<dbReference type="SMART" id="SM00331">
    <property type="entry name" value="PP2C_SIG"/>
    <property type="match status" value="1"/>
</dbReference>
<dbReference type="PANTHER" id="PTHR43156:SF2">
    <property type="entry name" value="STAGE II SPORULATION PROTEIN E"/>
    <property type="match status" value="1"/>
</dbReference>